<dbReference type="KEGG" id="hnv:DDQ68_03920"/>
<dbReference type="Proteomes" id="UP000245999">
    <property type="component" value="Chromosome"/>
</dbReference>
<keyword evidence="2" id="KW-1185">Reference proteome</keyword>
<gene>
    <name evidence="1" type="ORF">DDQ68_03920</name>
</gene>
<dbReference type="OrthoDB" id="885100at2"/>
<dbReference type="AlphaFoldDB" id="A0A2Z3GLH1"/>
<sequence>MAIQFIFAPDQLASQRWYTGVLNLPAEAVRADPPTLRLSNTGTLVFSEQARPGSHVPPVESITAAQQRFEHRLVVPGENQGRIVAAGPGHPLPD</sequence>
<accession>A0A2Z3GLH1</accession>
<evidence type="ECO:0000313" key="2">
    <source>
        <dbReference type="Proteomes" id="UP000245999"/>
    </source>
</evidence>
<protein>
    <recommendedName>
        <fullName evidence="3">Glyoxalase-like domain-containing protein</fullName>
    </recommendedName>
</protein>
<evidence type="ECO:0008006" key="3">
    <source>
        <dbReference type="Google" id="ProtNLM"/>
    </source>
</evidence>
<organism evidence="1 2">
    <name type="scientific">Hymenobacter nivis</name>
    <dbReference type="NCBI Taxonomy" id="1850093"/>
    <lineage>
        <taxon>Bacteria</taxon>
        <taxon>Pseudomonadati</taxon>
        <taxon>Bacteroidota</taxon>
        <taxon>Cytophagia</taxon>
        <taxon>Cytophagales</taxon>
        <taxon>Hymenobacteraceae</taxon>
        <taxon>Hymenobacter</taxon>
    </lineage>
</organism>
<evidence type="ECO:0000313" key="1">
    <source>
        <dbReference type="EMBL" id="AWM32016.1"/>
    </source>
</evidence>
<dbReference type="EMBL" id="CP029145">
    <property type="protein sequence ID" value="AWM32016.1"/>
    <property type="molecule type" value="Genomic_DNA"/>
</dbReference>
<reference evidence="2" key="1">
    <citation type="submission" date="2018-04" db="EMBL/GenBank/DDBJ databases">
        <title>Complete genome of Antarctic heterotrophic bacterium Hymenobacter nivis.</title>
        <authorList>
            <person name="Terashima M."/>
        </authorList>
    </citation>
    <scope>NUCLEOTIDE SEQUENCE [LARGE SCALE GENOMIC DNA]</scope>
    <source>
        <strain evidence="2">NBRC 111535</strain>
    </source>
</reference>
<name>A0A2Z3GLH1_9BACT</name>
<proteinExistence type="predicted"/>